<dbReference type="RefSeq" id="WP_306050725.1">
    <property type="nucleotide sequence ID" value="NZ_CP120997.1"/>
</dbReference>
<gene>
    <name evidence="1" type="ORF">P8A18_00715</name>
</gene>
<name>A0ABY9HC05_9ACTN</name>
<evidence type="ECO:0000313" key="1">
    <source>
        <dbReference type="EMBL" id="WLQ32047.1"/>
    </source>
</evidence>
<organism evidence="1 2">
    <name type="scientific">Streptomyces castrisilvae</name>
    <dbReference type="NCBI Taxonomy" id="3033811"/>
    <lineage>
        <taxon>Bacteria</taxon>
        <taxon>Bacillati</taxon>
        <taxon>Actinomycetota</taxon>
        <taxon>Actinomycetes</taxon>
        <taxon>Kitasatosporales</taxon>
        <taxon>Streptomycetaceae</taxon>
        <taxon>Streptomyces</taxon>
    </lineage>
</organism>
<sequence length="66" mass="7112">METSTQTVLFAAELVEENGAYALVVEDVRKGTVQTTPVPGAMVDKLPVFLAALTAKLAPVRQRRGR</sequence>
<protein>
    <submittedName>
        <fullName evidence="1">Uncharacterized protein</fullName>
    </submittedName>
</protein>
<proteinExistence type="predicted"/>
<accession>A0ABY9HC05</accession>
<keyword evidence="2" id="KW-1185">Reference proteome</keyword>
<dbReference type="EMBL" id="CP120997">
    <property type="protein sequence ID" value="WLQ32047.1"/>
    <property type="molecule type" value="Genomic_DNA"/>
</dbReference>
<reference evidence="1 2" key="1">
    <citation type="submission" date="2023-03" db="EMBL/GenBank/DDBJ databases">
        <title>Isolation and description of six Streptomyces strains from soil environments, able to metabolize different microbial glucans.</title>
        <authorList>
            <person name="Widen T."/>
            <person name="Larsbrink J."/>
        </authorList>
    </citation>
    <scope>NUCLEOTIDE SEQUENCE [LARGE SCALE GENOMIC DNA]</scope>
    <source>
        <strain evidence="1 2">Mut1</strain>
    </source>
</reference>
<dbReference type="Proteomes" id="UP001239522">
    <property type="component" value="Chromosome"/>
</dbReference>
<evidence type="ECO:0000313" key="2">
    <source>
        <dbReference type="Proteomes" id="UP001239522"/>
    </source>
</evidence>